<dbReference type="Proteomes" id="UP000789759">
    <property type="component" value="Unassembled WGS sequence"/>
</dbReference>
<keyword evidence="2" id="KW-1185">Reference proteome</keyword>
<sequence length="74" mass="8925">MAEKYNAPDELTRFFDESDWELAQNIYTEINKKWGSFTIDRMASYRTRKDVTGKSIRDYRTQISIWETPYSVME</sequence>
<gene>
    <name evidence="1" type="ORF">CPELLU_LOCUS2186</name>
</gene>
<evidence type="ECO:0000313" key="1">
    <source>
        <dbReference type="EMBL" id="CAG8495327.1"/>
    </source>
</evidence>
<protein>
    <submittedName>
        <fullName evidence="1">21623_t:CDS:1</fullName>
    </submittedName>
</protein>
<accession>A0A9N8ZFV1</accession>
<name>A0A9N8ZFV1_9GLOM</name>
<evidence type="ECO:0000313" key="2">
    <source>
        <dbReference type="Proteomes" id="UP000789759"/>
    </source>
</evidence>
<dbReference type="EMBL" id="CAJVQA010000904">
    <property type="protein sequence ID" value="CAG8495327.1"/>
    <property type="molecule type" value="Genomic_DNA"/>
</dbReference>
<dbReference type="AlphaFoldDB" id="A0A9N8ZFV1"/>
<proteinExistence type="predicted"/>
<comment type="caution">
    <text evidence="1">The sequence shown here is derived from an EMBL/GenBank/DDBJ whole genome shotgun (WGS) entry which is preliminary data.</text>
</comment>
<organism evidence="1 2">
    <name type="scientific">Cetraspora pellucida</name>
    <dbReference type="NCBI Taxonomy" id="1433469"/>
    <lineage>
        <taxon>Eukaryota</taxon>
        <taxon>Fungi</taxon>
        <taxon>Fungi incertae sedis</taxon>
        <taxon>Mucoromycota</taxon>
        <taxon>Glomeromycotina</taxon>
        <taxon>Glomeromycetes</taxon>
        <taxon>Diversisporales</taxon>
        <taxon>Gigasporaceae</taxon>
        <taxon>Cetraspora</taxon>
    </lineage>
</organism>
<reference evidence="1" key="1">
    <citation type="submission" date="2021-06" db="EMBL/GenBank/DDBJ databases">
        <authorList>
            <person name="Kallberg Y."/>
            <person name="Tangrot J."/>
            <person name="Rosling A."/>
        </authorList>
    </citation>
    <scope>NUCLEOTIDE SEQUENCE</scope>
    <source>
        <strain evidence="1">FL966</strain>
    </source>
</reference>